<dbReference type="InterPro" id="IPR048279">
    <property type="entry name" value="MdtK-like"/>
</dbReference>
<sequence length="477" mass="52127">MSTKESKTERLFTKIREGLELTTREEIELVVRLSIPAIFAQISFVAMQIIDASMVGHLGEIPAAAVALVSTSIWLIWGLVVAVTTPFSVQTAHRIGAKNFDEARDLLRQSFTAGFLFSAVFALIGALISPYLPGWIGGNTDLHQDASAYFLVFALGLPCLIFNFIATSMLRSTGEIKIPSLTNIFMCFLDVLFNWILIYPTDRYEVFGFSFTMWGAGFGVTGAALGTVLAEAVCALIMMYSLLVKNNKLALVGHPGSFKLRKAVMRRCFQIGLPMALERCAMTTAQILTTVIVAPLGNVALAAHSFSITAESLCYMPGFGISDAASTLVGQSYGAKRRELAKKFAWINVCLAMCLMALMGGIMYAFAPEMIRVMTPLENIVSLGSECLRIQAFAEPFFASAIVCYSIFVALGRTLGPSLINFGSMWGIRLPLAYVLSLKFGLTGVWIAMALELTARGSVFLYRLYRLDLNKLKETVV</sequence>
<dbReference type="GO" id="GO:0006811">
    <property type="term" value="P:monoatomic ion transport"/>
    <property type="evidence" value="ECO:0007669"/>
    <property type="project" value="UniProtKB-KW"/>
</dbReference>
<evidence type="ECO:0000256" key="1">
    <source>
        <dbReference type="ARBA" id="ARBA00004429"/>
    </source>
</evidence>
<dbReference type="CDD" id="cd13137">
    <property type="entry name" value="MATE_NorM_like"/>
    <property type="match status" value="1"/>
</dbReference>
<feature type="transmembrane region" description="Helical" evidence="10">
    <location>
        <begin position="178"/>
        <end position="198"/>
    </location>
</feature>
<comment type="caution">
    <text evidence="11">The sequence shown here is derived from an EMBL/GenBank/DDBJ whole genome shotgun (WGS) entry which is preliminary data.</text>
</comment>
<feature type="transmembrane region" description="Helical" evidence="10">
    <location>
        <begin position="148"/>
        <end position="166"/>
    </location>
</feature>
<evidence type="ECO:0000256" key="3">
    <source>
        <dbReference type="ARBA" id="ARBA00022449"/>
    </source>
</evidence>
<feature type="transmembrane region" description="Helical" evidence="10">
    <location>
        <begin position="397"/>
        <end position="420"/>
    </location>
</feature>
<keyword evidence="2" id="KW-0813">Transport</keyword>
<dbReference type="InterPro" id="IPR002528">
    <property type="entry name" value="MATE_fam"/>
</dbReference>
<feature type="transmembrane region" description="Helical" evidence="10">
    <location>
        <begin position="110"/>
        <end position="128"/>
    </location>
</feature>
<evidence type="ECO:0000256" key="8">
    <source>
        <dbReference type="ARBA" id="ARBA00023136"/>
    </source>
</evidence>
<feature type="transmembrane region" description="Helical" evidence="10">
    <location>
        <begin position="62"/>
        <end position="89"/>
    </location>
</feature>
<feature type="transmembrane region" description="Helical" evidence="10">
    <location>
        <begin position="218"/>
        <end position="243"/>
    </location>
</feature>
<dbReference type="GO" id="GO:0042910">
    <property type="term" value="F:xenobiotic transmembrane transporter activity"/>
    <property type="evidence" value="ECO:0007669"/>
    <property type="project" value="InterPro"/>
</dbReference>
<dbReference type="PANTHER" id="PTHR43298:SF2">
    <property type="entry name" value="FMN_FAD EXPORTER YEEO-RELATED"/>
    <property type="match status" value="1"/>
</dbReference>
<dbReference type="Proteomes" id="UP000472580">
    <property type="component" value="Unassembled WGS sequence"/>
</dbReference>
<evidence type="ECO:0000256" key="6">
    <source>
        <dbReference type="ARBA" id="ARBA00022989"/>
    </source>
</evidence>
<feature type="transmembrane region" description="Helical" evidence="10">
    <location>
        <begin position="29"/>
        <end position="50"/>
    </location>
</feature>
<keyword evidence="4" id="KW-1003">Cell membrane</keyword>
<keyword evidence="12" id="KW-1185">Reference proteome</keyword>
<dbReference type="OrthoDB" id="9806302at2"/>
<organism evidence="11 12">
    <name type="scientific">Parasutterella muris</name>
    <dbReference type="NCBI Taxonomy" id="2565572"/>
    <lineage>
        <taxon>Bacteria</taxon>
        <taxon>Pseudomonadati</taxon>
        <taxon>Pseudomonadota</taxon>
        <taxon>Betaproteobacteria</taxon>
        <taxon>Burkholderiales</taxon>
        <taxon>Sutterellaceae</taxon>
        <taxon>Parasutterella</taxon>
    </lineage>
</organism>
<evidence type="ECO:0000256" key="2">
    <source>
        <dbReference type="ARBA" id="ARBA00022448"/>
    </source>
</evidence>
<keyword evidence="8 10" id="KW-0472">Membrane</keyword>
<proteinExistence type="predicted"/>
<evidence type="ECO:0000256" key="9">
    <source>
        <dbReference type="ARBA" id="ARBA00031636"/>
    </source>
</evidence>
<keyword evidence="3" id="KW-0050">Antiport</keyword>
<dbReference type="NCBIfam" id="TIGR00797">
    <property type="entry name" value="matE"/>
    <property type="match status" value="1"/>
</dbReference>
<dbReference type="AlphaFoldDB" id="A0A6L6YLJ3"/>
<keyword evidence="7" id="KW-0406">Ion transport</keyword>
<evidence type="ECO:0000256" key="10">
    <source>
        <dbReference type="SAM" id="Phobius"/>
    </source>
</evidence>
<feature type="transmembrane region" description="Helical" evidence="10">
    <location>
        <begin position="432"/>
        <end position="451"/>
    </location>
</feature>
<dbReference type="Pfam" id="PF01554">
    <property type="entry name" value="MatE"/>
    <property type="match status" value="2"/>
</dbReference>
<accession>A0A6L6YLJ3</accession>
<name>A0A6L6YLJ3_9BURK</name>
<protein>
    <recommendedName>
        <fullName evidence="9">Multidrug-efflux transporter</fullName>
    </recommendedName>
</protein>
<dbReference type="GO" id="GO:0005886">
    <property type="term" value="C:plasma membrane"/>
    <property type="evidence" value="ECO:0007669"/>
    <property type="project" value="UniProtKB-SubCell"/>
</dbReference>
<feature type="transmembrane region" description="Helical" evidence="10">
    <location>
        <begin position="345"/>
        <end position="367"/>
    </location>
</feature>
<evidence type="ECO:0000256" key="5">
    <source>
        <dbReference type="ARBA" id="ARBA00022692"/>
    </source>
</evidence>
<dbReference type="PIRSF" id="PIRSF006603">
    <property type="entry name" value="DinF"/>
    <property type="match status" value="1"/>
</dbReference>
<dbReference type="EMBL" id="WSRP01000043">
    <property type="protein sequence ID" value="MVX57733.1"/>
    <property type="molecule type" value="Genomic_DNA"/>
</dbReference>
<evidence type="ECO:0000256" key="7">
    <source>
        <dbReference type="ARBA" id="ARBA00023065"/>
    </source>
</evidence>
<dbReference type="GO" id="GO:0015297">
    <property type="term" value="F:antiporter activity"/>
    <property type="evidence" value="ECO:0007669"/>
    <property type="project" value="UniProtKB-KW"/>
</dbReference>
<dbReference type="PANTHER" id="PTHR43298">
    <property type="entry name" value="MULTIDRUG RESISTANCE PROTEIN NORM-RELATED"/>
    <property type="match status" value="1"/>
</dbReference>
<reference evidence="11 12" key="1">
    <citation type="submission" date="2019-12" db="EMBL/GenBank/DDBJ databases">
        <title>Microbes associate with the intestines of laboratory mice.</title>
        <authorList>
            <person name="Navarre W."/>
            <person name="Wong E."/>
        </authorList>
    </citation>
    <scope>NUCLEOTIDE SEQUENCE [LARGE SCALE GENOMIC DNA]</scope>
    <source>
        <strain evidence="11 12">NM82_D38</strain>
    </source>
</reference>
<keyword evidence="6 10" id="KW-1133">Transmembrane helix</keyword>
<dbReference type="InterPro" id="IPR050222">
    <property type="entry name" value="MATE_MdtK"/>
</dbReference>
<comment type="subcellular location">
    <subcellularLocation>
        <location evidence="1">Cell inner membrane</location>
        <topology evidence="1">Multi-pass membrane protein</topology>
    </subcellularLocation>
</comment>
<evidence type="ECO:0000313" key="11">
    <source>
        <dbReference type="EMBL" id="MVX57733.1"/>
    </source>
</evidence>
<dbReference type="RefSeq" id="WP_160336149.1">
    <property type="nucleotide sequence ID" value="NZ_WSRP01000043.1"/>
</dbReference>
<keyword evidence="5 10" id="KW-0812">Transmembrane</keyword>
<gene>
    <name evidence="11" type="ORF">E5987_11100</name>
</gene>
<evidence type="ECO:0000256" key="4">
    <source>
        <dbReference type="ARBA" id="ARBA00022475"/>
    </source>
</evidence>
<evidence type="ECO:0000313" key="12">
    <source>
        <dbReference type="Proteomes" id="UP000472580"/>
    </source>
</evidence>